<proteinExistence type="predicted"/>
<dbReference type="SUPFAM" id="SSF52788">
    <property type="entry name" value="Phosphotyrosine protein phosphatases I"/>
    <property type="match status" value="1"/>
</dbReference>
<comment type="caution">
    <text evidence="3">The sequence shown here is derived from an EMBL/GenBank/DDBJ whole genome shotgun (WGS) entry which is preliminary data.</text>
</comment>
<evidence type="ECO:0000313" key="4">
    <source>
        <dbReference type="Proteomes" id="UP000253977"/>
    </source>
</evidence>
<feature type="domain" description="HTH arsR-type" evidence="2">
    <location>
        <begin position="1"/>
        <end position="94"/>
    </location>
</feature>
<dbReference type="InterPro" id="IPR036388">
    <property type="entry name" value="WH-like_DNA-bd_sf"/>
</dbReference>
<organism evidence="3 4">
    <name type="scientific">Thalassococcus profundi</name>
    <dbReference type="NCBI Taxonomy" id="2282382"/>
    <lineage>
        <taxon>Bacteria</taxon>
        <taxon>Pseudomonadati</taxon>
        <taxon>Pseudomonadota</taxon>
        <taxon>Alphaproteobacteria</taxon>
        <taxon>Rhodobacterales</taxon>
        <taxon>Roseobacteraceae</taxon>
        <taxon>Thalassococcus</taxon>
    </lineage>
</organism>
<dbReference type="Pfam" id="PF12840">
    <property type="entry name" value="HTH_20"/>
    <property type="match status" value="1"/>
</dbReference>
<dbReference type="InterPro" id="IPR036196">
    <property type="entry name" value="Ptyr_pPase_sf"/>
</dbReference>
<evidence type="ECO:0000259" key="2">
    <source>
        <dbReference type="PROSITE" id="PS50987"/>
    </source>
</evidence>
<dbReference type="PANTHER" id="PTHR43428">
    <property type="entry name" value="ARSENATE REDUCTASE"/>
    <property type="match status" value="1"/>
</dbReference>
<dbReference type="AlphaFoldDB" id="A0A369TPA5"/>
<gene>
    <name evidence="3" type="ORF">DU478_09595</name>
</gene>
<dbReference type="PROSITE" id="PS50987">
    <property type="entry name" value="HTH_ARSR_2"/>
    <property type="match status" value="1"/>
</dbReference>
<keyword evidence="1" id="KW-0059">Arsenical resistance</keyword>
<dbReference type="SMART" id="SM00226">
    <property type="entry name" value="LMWPc"/>
    <property type="match status" value="1"/>
</dbReference>
<dbReference type="Proteomes" id="UP000253977">
    <property type="component" value="Unassembled WGS sequence"/>
</dbReference>
<dbReference type="InterPro" id="IPR036390">
    <property type="entry name" value="WH_DNA-bd_sf"/>
</dbReference>
<evidence type="ECO:0000313" key="3">
    <source>
        <dbReference type="EMBL" id="RDD66682.1"/>
    </source>
</evidence>
<accession>A0A369TPA5</accession>
<dbReference type="GO" id="GO:0003700">
    <property type="term" value="F:DNA-binding transcription factor activity"/>
    <property type="evidence" value="ECO:0007669"/>
    <property type="project" value="InterPro"/>
</dbReference>
<protein>
    <submittedName>
        <fullName evidence="3">ArsR family transcriptional regulator</fullName>
    </submittedName>
</protein>
<dbReference type="NCBIfam" id="NF033788">
    <property type="entry name" value="HTH_metalloreg"/>
    <property type="match status" value="1"/>
</dbReference>
<dbReference type="InterPro" id="IPR001845">
    <property type="entry name" value="HTH_ArsR_DNA-bd_dom"/>
</dbReference>
<dbReference type="GO" id="GO:0046685">
    <property type="term" value="P:response to arsenic-containing substance"/>
    <property type="evidence" value="ECO:0007669"/>
    <property type="project" value="UniProtKB-KW"/>
</dbReference>
<dbReference type="EMBL" id="QPMK01000005">
    <property type="protein sequence ID" value="RDD66682.1"/>
    <property type="molecule type" value="Genomic_DNA"/>
</dbReference>
<dbReference type="SMART" id="SM00418">
    <property type="entry name" value="HTH_ARSR"/>
    <property type="match status" value="1"/>
</dbReference>
<sequence>MEIEPTYLFATLGHPQRLAIFRLLMRRYPDRLAAGEIAQVLDLRASTLSVYLSALREAGLIRQQRQGTSLLYSADVEAAGDLLTYVLADCCRNRPAQCLPGLLHAPGEHPVTNRKYRVLFICTGNSARSIFAETLLRDLAGDRFEACSAGTQPRSELNPQAVALLEAKGHDVSGLRAKHVSEFQGEGAPVLDFVFTVCDRAANEDCPPWPGQPISAHWGQPDPVKATGTEAERKLAFQQAYGALRNRIALFTALPLDSLDRLSLQARVDEIAHLKEESA</sequence>
<name>A0A369TPA5_9RHOB</name>
<keyword evidence="4" id="KW-1185">Reference proteome</keyword>
<dbReference type="InterPro" id="IPR011991">
    <property type="entry name" value="ArsR-like_HTH"/>
</dbReference>
<evidence type="ECO:0000256" key="1">
    <source>
        <dbReference type="ARBA" id="ARBA00022849"/>
    </source>
</evidence>
<dbReference type="SUPFAM" id="SSF46785">
    <property type="entry name" value="Winged helix' DNA-binding domain"/>
    <property type="match status" value="1"/>
</dbReference>
<dbReference type="RefSeq" id="WP_114510732.1">
    <property type="nucleotide sequence ID" value="NZ_QPMK01000005.1"/>
</dbReference>
<dbReference type="Gene3D" id="1.10.10.10">
    <property type="entry name" value="Winged helix-like DNA-binding domain superfamily/Winged helix DNA-binding domain"/>
    <property type="match status" value="1"/>
</dbReference>
<dbReference type="PRINTS" id="PR00778">
    <property type="entry name" value="HTHARSR"/>
</dbReference>
<dbReference type="OrthoDB" id="9793058at2"/>
<reference evidence="3 4" key="1">
    <citation type="submission" date="2018-07" db="EMBL/GenBank/DDBJ databases">
        <title>Thalassococcus profundi sp. nov., a marine bacterium isolated from deep seawater of Okinawa Trough.</title>
        <authorList>
            <person name="Yu M."/>
        </authorList>
    </citation>
    <scope>NUCLEOTIDE SEQUENCE [LARGE SCALE GENOMIC DNA]</scope>
    <source>
        <strain evidence="3 4">WRAS1</strain>
    </source>
</reference>
<dbReference type="Pfam" id="PF01451">
    <property type="entry name" value="LMWPc"/>
    <property type="match status" value="1"/>
</dbReference>
<dbReference type="CDD" id="cd16345">
    <property type="entry name" value="LMWP_ArsC"/>
    <property type="match status" value="1"/>
</dbReference>
<dbReference type="InterPro" id="IPR023485">
    <property type="entry name" value="Ptyr_pPase"/>
</dbReference>
<dbReference type="CDD" id="cd00090">
    <property type="entry name" value="HTH_ARSR"/>
    <property type="match status" value="1"/>
</dbReference>
<dbReference type="Gene3D" id="3.40.50.2300">
    <property type="match status" value="1"/>
</dbReference>
<dbReference type="PANTHER" id="PTHR43428:SF1">
    <property type="entry name" value="ARSENATE REDUCTASE"/>
    <property type="match status" value="1"/>
</dbReference>